<keyword evidence="9" id="KW-1185">Reference proteome</keyword>
<dbReference type="PANTHER" id="PTHR23046">
    <property type="entry name" value="PHOSPHORIBOSYLAMINOIMIDAZOLE CARBOXYLASE CATALYTIC SUBUNIT"/>
    <property type="match status" value="1"/>
</dbReference>
<comment type="catalytic activity">
    <reaction evidence="3 4">
        <text>5-carboxyamino-1-(5-phospho-D-ribosyl)imidazole + H(+) = 5-amino-1-(5-phospho-D-ribosyl)imidazole-4-carboxylate</text>
        <dbReference type="Rhea" id="RHEA:13193"/>
        <dbReference type="ChEBI" id="CHEBI:15378"/>
        <dbReference type="ChEBI" id="CHEBI:58730"/>
        <dbReference type="ChEBI" id="CHEBI:77657"/>
        <dbReference type="EC" id="5.4.99.18"/>
    </reaction>
</comment>
<dbReference type="Pfam" id="PF00731">
    <property type="entry name" value="AIRC"/>
    <property type="match status" value="1"/>
</dbReference>
<keyword evidence="6" id="KW-0175">Coiled coil</keyword>
<dbReference type="AlphaFoldDB" id="A0A0U9HLE7"/>
<feature type="domain" description="PurE" evidence="7">
    <location>
        <begin position="10"/>
        <end position="159"/>
    </location>
</feature>
<evidence type="ECO:0000313" key="9">
    <source>
        <dbReference type="Proteomes" id="UP000054976"/>
    </source>
</evidence>
<dbReference type="InterPro" id="IPR024694">
    <property type="entry name" value="PurE_prokaryotes"/>
</dbReference>
<dbReference type="Proteomes" id="UP000054976">
    <property type="component" value="Unassembled WGS sequence"/>
</dbReference>
<evidence type="ECO:0000259" key="7">
    <source>
        <dbReference type="SMART" id="SM01001"/>
    </source>
</evidence>
<dbReference type="OrthoDB" id="9791908at2"/>
<dbReference type="HAMAP" id="MF_01929">
    <property type="entry name" value="PurE_classI"/>
    <property type="match status" value="1"/>
</dbReference>
<sequence>MNSKFKNQSSKVLILMGSDSDFEVMKKAAKVLSDMDVPFELDVCSAHRTPDRAKKYAEEAEERGVEVIIAAAGMAAHLAGFLAAHTTIPVIGVPIASGALNGFDALLSTVQMPPGVPVATVGINASENAAYLACEIISIKYSELRNKLKEKRKEMYNKVLKKSEEIKTKLQNI</sequence>
<dbReference type="Gene3D" id="3.40.50.1970">
    <property type="match status" value="1"/>
</dbReference>
<evidence type="ECO:0000256" key="1">
    <source>
        <dbReference type="ARBA" id="ARBA00022755"/>
    </source>
</evidence>
<comment type="similarity">
    <text evidence="3">Belongs to the AIR carboxylase family. Class I subfamily.</text>
</comment>
<dbReference type="PANTHER" id="PTHR23046:SF2">
    <property type="entry name" value="PHOSPHORIBOSYLAMINOIMIDAZOLE CARBOXYLASE"/>
    <property type="match status" value="1"/>
</dbReference>
<keyword evidence="2 3" id="KW-0413">Isomerase</keyword>
<evidence type="ECO:0000256" key="2">
    <source>
        <dbReference type="ARBA" id="ARBA00023235"/>
    </source>
</evidence>
<dbReference type="SMART" id="SM01001">
    <property type="entry name" value="AIRC"/>
    <property type="match status" value="1"/>
</dbReference>
<feature type="binding site" evidence="3 5">
    <location>
        <position position="18"/>
    </location>
    <ligand>
        <name>substrate</name>
    </ligand>
</feature>
<reference evidence="9" key="1">
    <citation type="submission" date="2016-01" db="EMBL/GenBank/DDBJ databases">
        <title>Draft genome sequence of Thermodesulfovibrio aggregans strain TGE-P1.</title>
        <authorList>
            <person name="Sekiguchi Y."/>
            <person name="Ohashi A."/>
            <person name="Matsuura N."/>
            <person name="Tourlousse M.D."/>
        </authorList>
    </citation>
    <scope>NUCLEOTIDE SEQUENCE [LARGE SCALE GENOMIC DNA]</scope>
    <source>
        <strain evidence="9">TGE-P1</strain>
    </source>
</reference>
<dbReference type="GO" id="GO:0006189">
    <property type="term" value="P:'de novo' IMP biosynthetic process"/>
    <property type="evidence" value="ECO:0007669"/>
    <property type="project" value="UniProtKB-UniRule"/>
</dbReference>
<evidence type="ECO:0000256" key="6">
    <source>
        <dbReference type="SAM" id="Coils"/>
    </source>
</evidence>
<dbReference type="RefSeq" id="WP_059175410.1">
    <property type="nucleotide sequence ID" value="NZ_BCNO01000001.1"/>
</dbReference>
<comment type="pathway">
    <text evidence="3 4">Purine metabolism; IMP biosynthesis via de novo pathway; 5-amino-1-(5-phospho-D-ribosyl)imidazole-4-carboxylate from 5-amino-1-(5-phospho-D-ribosyl)imidazole (N5-CAIR route): step 2/2.</text>
</comment>
<evidence type="ECO:0000256" key="4">
    <source>
        <dbReference type="PIRNR" id="PIRNR001338"/>
    </source>
</evidence>
<comment type="caution">
    <text evidence="8">The sequence shown here is derived from an EMBL/GenBank/DDBJ whole genome shotgun (WGS) entry which is preliminary data.</text>
</comment>
<organism evidence="8 9">
    <name type="scientific">Thermodesulfovibrio aggregans</name>
    <dbReference type="NCBI Taxonomy" id="86166"/>
    <lineage>
        <taxon>Bacteria</taxon>
        <taxon>Pseudomonadati</taxon>
        <taxon>Nitrospirota</taxon>
        <taxon>Thermodesulfovibrionia</taxon>
        <taxon>Thermodesulfovibrionales</taxon>
        <taxon>Thermodesulfovibrionaceae</taxon>
        <taxon>Thermodesulfovibrio</taxon>
    </lineage>
</organism>
<gene>
    <name evidence="3" type="primary">purE</name>
    <name evidence="8" type="ORF">TAGGR_185</name>
</gene>
<dbReference type="PIRSF" id="PIRSF001338">
    <property type="entry name" value="AIR_carboxylase"/>
    <property type="match status" value="1"/>
</dbReference>
<dbReference type="InterPro" id="IPR033747">
    <property type="entry name" value="PurE_ClassI"/>
</dbReference>
<dbReference type="SUPFAM" id="SSF52255">
    <property type="entry name" value="N5-CAIR mutase (phosphoribosylaminoimidazole carboxylase, PurE)"/>
    <property type="match status" value="1"/>
</dbReference>
<dbReference type="GO" id="GO:0034023">
    <property type="term" value="F:5-(carboxyamino)imidazole ribonucleotide mutase activity"/>
    <property type="evidence" value="ECO:0007669"/>
    <property type="project" value="UniProtKB-UniRule"/>
</dbReference>
<dbReference type="EC" id="5.4.99.18" evidence="3 4"/>
<dbReference type="UniPathway" id="UPA00074">
    <property type="reaction ID" value="UER00943"/>
</dbReference>
<proteinExistence type="inferred from homology"/>
<dbReference type="NCBIfam" id="TIGR01162">
    <property type="entry name" value="purE"/>
    <property type="match status" value="1"/>
</dbReference>
<evidence type="ECO:0000256" key="5">
    <source>
        <dbReference type="PIRSR" id="PIRSR001338-1"/>
    </source>
</evidence>
<dbReference type="STRING" id="86166.TAGGR_185"/>
<accession>A0A0U9HLE7</accession>
<feature type="binding site" evidence="3 5">
    <location>
        <position position="48"/>
    </location>
    <ligand>
        <name>substrate</name>
    </ligand>
</feature>
<dbReference type="InterPro" id="IPR000031">
    <property type="entry name" value="PurE_dom"/>
</dbReference>
<evidence type="ECO:0000313" key="8">
    <source>
        <dbReference type="EMBL" id="GAQ93920.1"/>
    </source>
</evidence>
<dbReference type="EMBL" id="BCNO01000001">
    <property type="protein sequence ID" value="GAQ93920.1"/>
    <property type="molecule type" value="Genomic_DNA"/>
</dbReference>
<feature type="binding site" evidence="3 5">
    <location>
        <position position="21"/>
    </location>
    <ligand>
        <name>substrate</name>
    </ligand>
</feature>
<evidence type="ECO:0000256" key="3">
    <source>
        <dbReference type="HAMAP-Rule" id="MF_01929"/>
    </source>
</evidence>
<keyword evidence="1 3" id="KW-0658">Purine biosynthesis</keyword>
<protein>
    <recommendedName>
        <fullName evidence="3 4">N5-carboxyaminoimidazole ribonucleotide mutase</fullName>
        <shortName evidence="3 4">N5-CAIR mutase</shortName>
        <ecNumber evidence="3 4">5.4.99.18</ecNumber>
    </recommendedName>
    <alternativeName>
        <fullName evidence="3">5-(carboxyamino)imidazole ribonucleotide mutase</fullName>
    </alternativeName>
</protein>
<name>A0A0U9HLE7_9BACT</name>
<feature type="coiled-coil region" evidence="6">
    <location>
        <begin position="134"/>
        <end position="165"/>
    </location>
</feature>
<comment type="function">
    <text evidence="3 4">Catalyzes the conversion of N5-carboxyaminoimidazole ribonucleotide (N5-CAIR) to 4-carboxy-5-aminoimidazole ribonucleotide (CAIR).</text>
</comment>